<evidence type="ECO:0000256" key="3">
    <source>
        <dbReference type="ARBA" id="ARBA00012838"/>
    </source>
</evidence>
<evidence type="ECO:0000256" key="7">
    <source>
        <dbReference type="ARBA" id="ARBA00022741"/>
    </source>
</evidence>
<name>A0A381QM79_9ZZZZ</name>
<dbReference type="CDD" id="cd07957">
    <property type="entry name" value="Anticodon_Ia_Met"/>
    <property type="match status" value="1"/>
</dbReference>
<proteinExistence type="inferred from homology"/>
<dbReference type="GO" id="GO:0004825">
    <property type="term" value="F:methionine-tRNA ligase activity"/>
    <property type="evidence" value="ECO:0007669"/>
    <property type="project" value="UniProtKB-EC"/>
</dbReference>
<gene>
    <name evidence="15" type="ORF">METZ01_LOCUS33309</name>
</gene>
<dbReference type="NCBIfam" id="NF001100">
    <property type="entry name" value="PRK00133.1"/>
    <property type="match status" value="1"/>
</dbReference>
<comment type="catalytic activity">
    <reaction evidence="12">
        <text>tRNA(Met) + L-methionine + ATP = L-methionyl-tRNA(Met) + AMP + diphosphate</text>
        <dbReference type="Rhea" id="RHEA:13481"/>
        <dbReference type="Rhea" id="RHEA-COMP:9667"/>
        <dbReference type="Rhea" id="RHEA-COMP:9698"/>
        <dbReference type="ChEBI" id="CHEBI:30616"/>
        <dbReference type="ChEBI" id="CHEBI:33019"/>
        <dbReference type="ChEBI" id="CHEBI:57844"/>
        <dbReference type="ChEBI" id="CHEBI:78442"/>
        <dbReference type="ChEBI" id="CHEBI:78530"/>
        <dbReference type="ChEBI" id="CHEBI:456215"/>
        <dbReference type="EC" id="6.1.1.10"/>
    </reaction>
</comment>
<dbReference type="SUPFAM" id="SSF47323">
    <property type="entry name" value="Anticodon-binding domain of a subclass of class I aminoacyl-tRNA synthetases"/>
    <property type="match status" value="1"/>
</dbReference>
<dbReference type="GO" id="GO:0006431">
    <property type="term" value="P:methionyl-tRNA aminoacylation"/>
    <property type="evidence" value="ECO:0007669"/>
    <property type="project" value="InterPro"/>
</dbReference>
<sequence>MSVTQRKILVSSALPYANGSIHMGHLVEYIQSDIWVRFQKLYGNKCIYVCAADAHGTPIMIKAREEQTTPEELVKRISKEQYKDLKDFNVEFDNFYTTHSSENTELVYRIYKVLLKEKHIYKKTIKQAYDESEKIFLPDRFIRGNCPRCHAKDQYGDACENCGATYNPEELSQPVSVLSNTKPTWRKSEHHFFRLSSFEKQLKKWIKKSNLHQNITSKLDEWFTVGLRDWDISRDAPYFGINIPDTTDKYFYVWLDAPIGYLASFLNLCKKTSDLNFEDYWLNKNSNEIYHFIGKDIVYFHTLFWPAILEGSGFRKPNSVFAHGFLTINGKKMSKSRGTFIKARTYLDHLDPTYLRYYYAAKLGPSMEDIDLSFDDFILRVNSDLIGKLVNIASRCATFINKNFDSKLASKHDDPSLFQEFLNKSKTISKYFEHREFSKVIRETMKLSDMTNEYIDKNKPWVIIKEKDQGTKAQEICTQGLNLFRIIMIYLTPVLPELSKKSQILFKEQLWTWSSLENPLLSCNISNYKPLLLRIEKSEVNKIIEKSKN</sequence>
<dbReference type="GO" id="GO:0005829">
    <property type="term" value="C:cytosol"/>
    <property type="evidence" value="ECO:0007669"/>
    <property type="project" value="TreeGrafter"/>
</dbReference>
<organism evidence="15">
    <name type="scientific">marine metagenome</name>
    <dbReference type="NCBI Taxonomy" id="408172"/>
    <lineage>
        <taxon>unclassified sequences</taxon>
        <taxon>metagenomes</taxon>
        <taxon>ecological metagenomes</taxon>
    </lineage>
</organism>
<dbReference type="EC" id="6.1.1.10" evidence="3"/>
<dbReference type="Gene3D" id="3.40.50.620">
    <property type="entry name" value="HUPs"/>
    <property type="match status" value="1"/>
</dbReference>
<dbReference type="HAMAP" id="MF_00098">
    <property type="entry name" value="Met_tRNA_synth_type1"/>
    <property type="match status" value="1"/>
</dbReference>
<dbReference type="AlphaFoldDB" id="A0A381QM79"/>
<comment type="subcellular location">
    <subcellularLocation>
        <location evidence="2">Cytoplasm</location>
    </subcellularLocation>
</comment>
<evidence type="ECO:0000259" key="14">
    <source>
        <dbReference type="Pfam" id="PF19303"/>
    </source>
</evidence>
<accession>A0A381QM79</accession>
<evidence type="ECO:0000259" key="13">
    <source>
        <dbReference type="Pfam" id="PF09334"/>
    </source>
</evidence>
<dbReference type="GO" id="GO:0046872">
    <property type="term" value="F:metal ion binding"/>
    <property type="evidence" value="ECO:0007669"/>
    <property type="project" value="UniProtKB-KW"/>
</dbReference>
<dbReference type="InterPro" id="IPR023458">
    <property type="entry name" value="Met-tRNA_ligase_1"/>
</dbReference>
<dbReference type="Gene3D" id="2.20.28.20">
    <property type="entry name" value="Methionyl-tRNA synthetase, Zn-domain"/>
    <property type="match status" value="1"/>
</dbReference>
<dbReference type="PRINTS" id="PR01041">
    <property type="entry name" value="TRNASYNTHMET"/>
</dbReference>
<feature type="domain" description="Methionyl/Leucyl tRNA synthetase" evidence="13">
    <location>
        <begin position="8"/>
        <end position="396"/>
    </location>
</feature>
<dbReference type="SUPFAM" id="SSF52374">
    <property type="entry name" value="Nucleotidylyl transferase"/>
    <property type="match status" value="1"/>
</dbReference>
<evidence type="ECO:0000256" key="2">
    <source>
        <dbReference type="ARBA" id="ARBA00004496"/>
    </source>
</evidence>
<evidence type="ECO:0000256" key="4">
    <source>
        <dbReference type="ARBA" id="ARBA00022490"/>
    </source>
</evidence>
<dbReference type="InterPro" id="IPR041872">
    <property type="entry name" value="Anticodon_Met"/>
</dbReference>
<keyword evidence="6" id="KW-0479">Metal-binding</keyword>
<evidence type="ECO:0000256" key="5">
    <source>
        <dbReference type="ARBA" id="ARBA00022598"/>
    </source>
</evidence>
<evidence type="ECO:0000256" key="9">
    <source>
        <dbReference type="ARBA" id="ARBA00022917"/>
    </source>
</evidence>
<dbReference type="CDD" id="cd00814">
    <property type="entry name" value="MetRS_core"/>
    <property type="match status" value="1"/>
</dbReference>
<dbReference type="PROSITE" id="PS00178">
    <property type="entry name" value="AA_TRNA_LIGASE_I"/>
    <property type="match status" value="1"/>
</dbReference>
<dbReference type="PANTHER" id="PTHR45765:SF1">
    <property type="entry name" value="METHIONINE--TRNA LIGASE, CYTOPLASMIC"/>
    <property type="match status" value="1"/>
</dbReference>
<keyword evidence="8" id="KW-0067">ATP-binding</keyword>
<dbReference type="FunFam" id="2.20.28.20:FF:000001">
    <property type="entry name" value="Methionine--tRNA ligase"/>
    <property type="match status" value="1"/>
</dbReference>
<dbReference type="InterPro" id="IPR014758">
    <property type="entry name" value="Met-tRNA_synth"/>
</dbReference>
<dbReference type="InterPro" id="IPR001412">
    <property type="entry name" value="aa-tRNA-synth_I_CS"/>
</dbReference>
<comment type="cofactor">
    <cofactor evidence="1">
        <name>Zn(2+)</name>
        <dbReference type="ChEBI" id="CHEBI:29105"/>
    </cofactor>
</comment>
<dbReference type="Gene3D" id="1.10.730.10">
    <property type="entry name" value="Isoleucyl-tRNA Synthetase, Domain 1"/>
    <property type="match status" value="1"/>
</dbReference>
<keyword evidence="7" id="KW-0547">Nucleotide-binding</keyword>
<keyword evidence="9" id="KW-0648">Protein biosynthesis</keyword>
<dbReference type="InterPro" id="IPR015413">
    <property type="entry name" value="Methionyl/Leucyl_tRNA_Synth"/>
</dbReference>
<dbReference type="InterPro" id="IPR033911">
    <property type="entry name" value="MetRS_core"/>
</dbReference>
<dbReference type="FunFam" id="1.10.730.10:FF:000005">
    <property type="entry name" value="Methionine--tRNA ligase"/>
    <property type="match status" value="1"/>
</dbReference>
<evidence type="ECO:0000256" key="8">
    <source>
        <dbReference type="ARBA" id="ARBA00022840"/>
    </source>
</evidence>
<dbReference type="PANTHER" id="PTHR45765">
    <property type="entry name" value="METHIONINE--TRNA LIGASE"/>
    <property type="match status" value="1"/>
</dbReference>
<dbReference type="Pfam" id="PF09334">
    <property type="entry name" value="tRNA-synt_1g"/>
    <property type="match status" value="1"/>
</dbReference>
<evidence type="ECO:0000256" key="12">
    <source>
        <dbReference type="ARBA" id="ARBA00047364"/>
    </source>
</evidence>
<dbReference type="InterPro" id="IPR009080">
    <property type="entry name" value="tRNAsynth_Ia_anticodon-bd"/>
</dbReference>
<reference evidence="15" key="1">
    <citation type="submission" date="2018-05" db="EMBL/GenBank/DDBJ databases">
        <authorList>
            <person name="Lanie J.A."/>
            <person name="Ng W.-L."/>
            <person name="Kazmierczak K.M."/>
            <person name="Andrzejewski T.M."/>
            <person name="Davidsen T.M."/>
            <person name="Wayne K.J."/>
            <person name="Tettelin H."/>
            <person name="Glass J.I."/>
            <person name="Rusch D."/>
            <person name="Podicherti R."/>
            <person name="Tsui H.-C.T."/>
            <person name="Winkler M.E."/>
        </authorList>
    </citation>
    <scope>NUCLEOTIDE SEQUENCE</scope>
</reference>
<dbReference type="InterPro" id="IPR029038">
    <property type="entry name" value="MetRS_Zn"/>
</dbReference>
<evidence type="ECO:0000256" key="6">
    <source>
        <dbReference type="ARBA" id="ARBA00022723"/>
    </source>
</evidence>
<dbReference type="GO" id="GO:0005524">
    <property type="term" value="F:ATP binding"/>
    <property type="evidence" value="ECO:0007669"/>
    <property type="project" value="UniProtKB-KW"/>
</dbReference>
<evidence type="ECO:0000256" key="1">
    <source>
        <dbReference type="ARBA" id="ARBA00001947"/>
    </source>
</evidence>
<feature type="domain" description="Methionyl-tRNA synthetase anticodon-binding" evidence="14">
    <location>
        <begin position="414"/>
        <end position="515"/>
    </location>
</feature>
<dbReference type="NCBIfam" id="TIGR00398">
    <property type="entry name" value="metG"/>
    <property type="match status" value="1"/>
</dbReference>
<evidence type="ECO:0000313" key="15">
    <source>
        <dbReference type="EMBL" id="SUZ80455.1"/>
    </source>
</evidence>
<keyword evidence="10" id="KW-0030">Aminoacyl-tRNA synthetase</keyword>
<dbReference type="Pfam" id="PF19303">
    <property type="entry name" value="Anticodon_3"/>
    <property type="match status" value="1"/>
</dbReference>
<evidence type="ECO:0000256" key="10">
    <source>
        <dbReference type="ARBA" id="ARBA00023146"/>
    </source>
</evidence>
<dbReference type="EMBL" id="UINC01001427">
    <property type="protein sequence ID" value="SUZ80455.1"/>
    <property type="molecule type" value="Genomic_DNA"/>
</dbReference>
<dbReference type="InterPro" id="IPR014729">
    <property type="entry name" value="Rossmann-like_a/b/a_fold"/>
</dbReference>
<keyword evidence="4" id="KW-0963">Cytoplasm</keyword>
<evidence type="ECO:0000256" key="11">
    <source>
        <dbReference type="ARBA" id="ARBA00030904"/>
    </source>
</evidence>
<keyword evidence="5" id="KW-0436">Ligase</keyword>
<protein>
    <recommendedName>
        <fullName evidence="3">methionine--tRNA ligase</fullName>
        <ecNumber evidence="3">6.1.1.10</ecNumber>
    </recommendedName>
    <alternativeName>
        <fullName evidence="11">Methionyl-tRNA synthetase</fullName>
    </alternativeName>
</protein>
<dbReference type="SUPFAM" id="SSF57770">
    <property type="entry name" value="Methionyl-tRNA synthetase (MetRS), Zn-domain"/>
    <property type="match status" value="1"/>
</dbReference>